<accession>A0ABQ2RPF9</accession>
<dbReference type="RefSeq" id="WP_189063425.1">
    <property type="nucleotide sequence ID" value="NZ_BMQM01000002.1"/>
</dbReference>
<protein>
    <submittedName>
        <fullName evidence="1">Uncharacterized protein</fullName>
    </submittedName>
</protein>
<organism evidence="1 2">
    <name type="scientific">Deinococcus seoulensis</name>
    <dbReference type="NCBI Taxonomy" id="1837379"/>
    <lineage>
        <taxon>Bacteria</taxon>
        <taxon>Thermotogati</taxon>
        <taxon>Deinococcota</taxon>
        <taxon>Deinococci</taxon>
        <taxon>Deinococcales</taxon>
        <taxon>Deinococcaceae</taxon>
        <taxon>Deinococcus</taxon>
    </lineage>
</organism>
<comment type="caution">
    <text evidence="1">The sequence shown here is derived from an EMBL/GenBank/DDBJ whole genome shotgun (WGS) entry which is preliminary data.</text>
</comment>
<dbReference type="Proteomes" id="UP000634308">
    <property type="component" value="Unassembled WGS sequence"/>
</dbReference>
<keyword evidence="2" id="KW-1185">Reference proteome</keyword>
<evidence type="ECO:0000313" key="2">
    <source>
        <dbReference type="Proteomes" id="UP000634308"/>
    </source>
</evidence>
<reference evidence="2" key="1">
    <citation type="journal article" date="2019" name="Int. J. Syst. Evol. Microbiol.">
        <title>The Global Catalogue of Microorganisms (GCM) 10K type strain sequencing project: providing services to taxonomists for standard genome sequencing and annotation.</title>
        <authorList>
            <consortium name="The Broad Institute Genomics Platform"/>
            <consortium name="The Broad Institute Genome Sequencing Center for Infectious Disease"/>
            <person name="Wu L."/>
            <person name="Ma J."/>
        </authorList>
    </citation>
    <scope>NUCLEOTIDE SEQUENCE [LARGE SCALE GENOMIC DNA]</scope>
    <source>
        <strain evidence="2">JCM 31404</strain>
    </source>
</reference>
<gene>
    <name evidence="1" type="ORF">GCM10008959_05240</name>
</gene>
<evidence type="ECO:0000313" key="1">
    <source>
        <dbReference type="EMBL" id="GGR47108.1"/>
    </source>
</evidence>
<name>A0ABQ2RPF9_9DEIO</name>
<sequence>MGSHLWWYVEPYEPDVAVVLHRVRQREFQAGRYSPVIPYPAFPVTAHSPAPGTPHDSIDDALEAADADGTRTILDVPGLAASDDDWGMRQLSDEALLNLFGTTQPTLTQVQASDALTEPLGRGESLYVVAYAAGQPAHLYFTGYSFD</sequence>
<proteinExistence type="predicted"/>
<dbReference type="EMBL" id="BMQM01000002">
    <property type="protein sequence ID" value="GGR47108.1"/>
    <property type="molecule type" value="Genomic_DNA"/>
</dbReference>